<evidence type="ECO:0000313" key="1">
    <source>
        <dbReference type="EMBL" id="KAI5077139.1"/>
    </source>
</evidence>
<protein>
    <submittedName>
        <fullName evidence="1">Uncharacterized protein</fullName>
    </submittedName>
</protein>
<keyword evidence="2" id="KW-1185">Reference proteome</keyword>
<dbReference type="EMBL" id="JABFUD020000007">
    <property type="protein sequence ID" value="KAI5077139.1"/>
    <property type="molecule type" value="Genomic_DNA"/>
</dbReference>
<comment type="caution">
    <text evidence="1">The sequence shown here is derived from an EMBL/GenBank/DDBJ whole genome shotgun (WGS) entry which is preliminary data.</text>
</comment>
<proteinExistence type="predicted"/>
<dbReference type="AlphaFoldDB" id="A0A9D4ZIV2"/>
<evidence type="ECO:0000313" key="2">
    <source>
        <dbReference type="Proteomes" id="UP000886520"/>
    </source>
</evidence>
<sequence>MKCRACKWSRSLKAKIWWLLSKDSKHTVRNFEVMRMELSSDELATPPRLRNTPRELDMKPGVALPLSSSARLAERLKGRNNGASAWKVGLRKERL</sequence>
<dbReference type="Proteomes" id="UP000886520">
    <property type="component" value="Chromosome 7"/>
</dbReference>
<reference evidence="1" key="1">
    <citation type="submission" date="2021-01" db="EMBL/GenBank/DDBJ databases">
        <title>Adiantum capillus-veneris genome.</title>
        <authorList>
            <person name="Fang Y."/>
            <person name="Liao Q."/>
        </authorList>
    </citation>
    <scope>NUCLEOTIDE SEQUENCE</scope>
    <source>
        <strain evidence="1">H3</strain>
        <tissue evidence="1">Leaf</tissue>
    </source>
</reference>
<gene>
    <name evidence="1" type="ORF">GOP47_0006963</name>
</gene>
<accession>A0A9D4ZIV2</accession>
<organism evidence="1 2">
    <name type="scientific">Adiantum capillus-veneris</name>
    <name type="common">Maidenhair fern</name>
    <dbReference type="NCBI Taxonomy" id="13818"/>
    <lineage>
        <taxon>Eukaryota</taxon>
        <taxon>Viridiplantae</taxon>
        <taxon>Streptophyta</taxon>
        <taxon>Embryophyta</taxon>
        <taxon>Tracheophyta</taxon>
        <taxon>Polypodiopsida</taxon>
        <taxon>Polypodiidae</taxon>
        <taxon>Polypodiales</taxon>
        <taxon>Pteridineae</taxon>
        <taxon>Pteridaceae</taxon>
        <taxon>Vittarioideae</taxon>
        <taxon>Adiantum</taxon>
    </lineage>
</organism>
<name>A0A9D4ZIV2_ADICA</name>